<reference evidence="1 2" key="1">
    <citation type="submission" date="2020-07" db="EMBL/GenBank/DDBJ databases">
        <title>Sequencing the genomes of 1000 actinobacteria strains.</title>
        <authorList>
            <person name="Klenk H.-P."/>
        </authorList>
    </citation>
    <scope>NUCLEOTIDE SEQUENCE [LARGE SCALE GENOMIC DNA]</scope>
    <source>
        <strain evidence="1 2">DSM 100723</strain>
    </source>
</reference>
<gene>
    <name evidence="1" type="ORF">FHX74_002869</name>
</gene>
<proteinExistence type="predicted"/>
<dbReference type="AlphaFoldDB" id="A0A7W3P6N5"/>
<keyword evidence="2" id="KW-1185">Reference proteome</keyword>
<dbReference type="EMBL" id="JACGWT010000004">
    <property type="protein sequence ID" value="MBA8795241.1"/>
    <property type="molecule type" value="Genomic_DNA"/>
</dbReference>
<dbReference type="Proteomes" id="UP000523079">
    <property type="component" value="Unassembled WGS sequence"/>
</dbReference>
<evidence type="ECO:0000313" key="1">
    <source>
        <dbReference type="EMBL" id="MBA8795241.1"/>
    </source>
</evidence>
<accession>A0A7W3P6N5</accession>
<evidence type="ECO:0000313" key="2">
    <source>
        <dbReference type="Proteomes" id="UP000523079"/>
    </source>
</evidence>
<organism evidence="1 2">
    <name type="scientific">Microlunatus kandeliicorticis</name>
    <dbReference type="NCBI Taxonomy" id="1759536"/>
    <lineage>
        <taxon>Bacteria</taxon>
        <taxon>Bacillati</taxon>
        <taxon>Actinomycetota</taxon>
        <taxon>Actinomycetes</taxon>
        <taxon>Propionibacteriales</taxon>
        <taxon>Propionibacteriaceae</taxon>
        <taxon>Microlunatus</taxon>
    </lineage>
</organism>
<comment type="caution">
    <text evidence="1">The sequence shown here is derived from an EMBL/GenBank/DDBJ whole genome shotgun (WGS) entry which is preliminary data.</text>
</comment>
<name>A0A7W3P6N5_9ACTN</name>
<protein>
    <submittedName>
        <fullName evidence="1">Uncharacterized protein</fullName>
    </submittedName>
</protein>
<sequence>MEARLPVEVTVMHWLPVAPGLRLEAVNRAVLASSSDSATVPEVQFEVGLTVVAE</sequence>